<evidence type="ECO:0000256" key="9">
    <source>
        <dbReference type="PIRSR" id="PIRSR634016-4"/>
    </source>
</evidence>
<feature type="domain" description="Aminopeptidase N-like N-terminal" evidence="11">
    <location>
        <begin position="13"/>
        <end position="205"/>
    </location>
</feature>
<dbReference type="InterPro" id="IPR027268">
    <property type="entry name" value="Peptidase_M4/M1_CTD_sf"/>
</dbReference>
<evidence type="ECO:0000256" key="5">
    <source>
        <dbReference type="ARBA" id="ARBA00022833"/>
    </source>
</evidence>
<dbReference type="GO" id="GO:0043171">
    <property type="term" value="P:peptide catabolic process"/>
    <property type="evidence" value="ECO:0007669"/>
    <property type="project" value="TreeGrafter"/>
</dbReference>
<dbReference type="GO" id="GO:0005737">
    <property type="term" value="C:cytoplasm"/>
    <property type="evidence" value="ECO:0007669"/>
    <property type="project" value="TreeGrafter"/>
</dbReference>
<organism evidence="12 13">
    <name type="scientific">Ditylenchus dipsaci</name>
    <dbReference type="NCBI Taxonomy" id="166011"/>
    <lineage>
        <taxon>Eukaryota</taxon>
        <taxon>Metazoa</taxon>
        <taxon>Ecdysozoa</taxon>
        <taxon>Nematoda</taxon>
        <taxon>Chromadorea</taxon>
        <taxon>Rhabditida</taxon>
        <taxon>Tylenchina</taxon>
        <taxon>Tylenchomorpha</taxon>
        <taxon>Sphaerularioidea</taxon>
        <taxon>Anguinidae</taxon>
        <taxon>Anguininae</taxon>
        <taxon>Ditylenchus</taxon>
    </lineage>
</organism>
<evidence type="ECO:0000259" key="11">
    <source>
        <dbReference type="Pfam" id="PF17900"/>
    </source>
</evidence>
<dbReference type="Proteomes" id="UP000887574">
    <property type="component" value="Unplaced"/>
</dbReference>
<dbReference type="GO" id="GO:0005615">
    <property type="term" value="C:extracellular space"/>
    <property type="evidence" value="ECO:0007669"/>
    <property type="project" value="TreeGrafter"/>
</dbReference>
<proteinExistence type="inferred from homology"/>
<dbReference type="InterPro" id="IPR034016">
    <property type="entry name" value="M1_APN-typ"/>
</dbReference>
<dbReference type="AlphaFoldDB" id="A0A915DV06"/>
<dbReference type="InterPro" id="IPR045357">
    <property type="entry name" value="Aminopeptidase_N-like_N"/>
</dbReference>
<evidence type="ECO:0000313" key="13">
    <source>
        <dbReference type="WBParaSite" id="jg23087"/>
    </source>
</evidence>
<dbReference type="InterPro" id="IPR001930">
    <property type="entry name" value="Peptidase_M1"/>
</dbReference>
<dbReference type="GO" id="GO:0006508">
    <property type="term" value="P:proteolysis"/>
    <property type="evidence" value="ECO:0007669"/>
    <property type="project" value="UniProtKB-KW"/>
</dbReference>
<dbReference type="Pfam" id="PF17900">
    <property type="entry name" value="Peptidase_M1_N"/>
    <property type="match status" value="1"/>
</dbReference>
<evidence type="ECO:0000256" key="6">
    <source>
        <dbReference type="ARBA" id="ARBA00023049"/>
    </source>
</evidence>
<evidence type="ECO:0000259" key="10">
    <source>
        <dbReference type="Pfam" id="PF01433"/>
    </source>
</evidence>
<dbReference type="CDD" id="cd09601">
    <property type="entry name" value="M1_APN-Q_like"/>
    <property type="match status" value="1"/>
</dbReference>
<dbReference type="Gene3D" id="2.60.40.1730">
    <property type="entry name" value="tricorn interacting facor f3 domain"/>
    <property type="match status" value="1"/>
</dbReference>
<accession>A0A915DV06</accession>
<dbReference type="GO" id="GO:0008270">
    <property type="term" value="F:zinc ion binding"/>
    <property type="evidence" value="ECO:0007669"/>
    <property type="project" value="InterPro"/>
</dbReference>
<evidence type="ECO:0000256" key="2">
    <source>
        <dbReference type="ARBA" id="ARBA00022670"/>
    </source>
</evidence>
<dbReference type="SUPFAM" id="SSF55486">
    <property type="entry name" value="Metalloproteases ('zincins'), catalytic domain"/>
    <property type="match status" value="1"/>
</dbReference>
<keyword evidence="5 8" id="KW-0862">Zinc</keyword>
<dbReference type="InterPro" id="IPR014782">
    <property type="entry name" value="Peptidase_M1_dom"/>
</dbReference>
<evidence type="ECO:0000256" key="8">
    <source>
        <dbReference type="PIRSR" id="PIRSR634016-3"/>
    </source>
</evidence>
<dbReference type="GO" id="GO:0016020">
    <property type="term" value="C:membrane"/>
    <property type="evidence" value="ECO:0007669"/>
    <property type="project" value="TreeGrafter"/>
</dbReference>
<protein>
    <submittedName>
        <fullName evidence="13">Aminopeptidase N</fullName>
    </submittedName>
</protein>
<dbReference type="SUPFAM" id="SSF63737">
    <property type="entry name" value="Leukotriene A4 hydrolase N-terminal domain"/>
    <property type="match status" value="1"/>
</dbReference>
<sequence length="511" mass="58212">MVPGYVDMPEELENTFSAVVKIKFLVKQSTKAIVLNMNHLSFSLKPSQYTVYEDLQSQLNNNVVDLVVDAEKECVTFVLENVLEQNKNYTIEIFYNGVISANRLNGLYSTSYQTASGKTRYIATTQMESVGAREMVPCFDEPAYKAIWKVRIIHPLHTNALSNGQQTQCQQKDRVQMTNDFRNILNISSFIMTCYEDTPKMSSYLIAVVVSDYVSQESTFQTLDNRSVVVRVWSQPEQIESTNLALKAGLAAIVNLESLFKIPYPLPKIDMISVPAFDAGAMENWGLIIFKEEDFLCRECENWAYISDVIAHELTHQWFGNLVTMKWWNDVFLNEGFAEFFEAKVSLAAANNTSYSEAHLKEDRITAMQNDCFSNSTALSGEITDAEQDLANNAYNKARASIFRMFEKVKGSNNFLSLLRQYLNAHKYSNAGYPIVTVQTIDSQHVELSQQSCNAFLIMLSGQYLFSTHLEEWNRNDLAFQQVNHPYTNNKTAVVINPDSYGYYVLKVQQK</sequence>
<reference evidence="13" key="1">
    <citation type="submission" date="2022-11" db="UniProtKB">
        <authorList>
            <consortium name="WormBaseParasite"/>
        </authorList>
    </citation>
    <scope>IDENTIFICATION</scope>
</reference>
<comment type="similarity">
    <text evidence="1">Belongs to the peptidase M1 family.</text>
</comment>
<name>A0A915DV06_9BILA</name>
<dbReference type="InterPro" id="IPR050344">
    <property type="entry name" value="Peptidase_M1_aminopeptidases"/>
</dbReference>
<feature type="active site" description="Proton acceptor" evidence="7">
    <location>
        <position position="313"/>
    </location>
</feature>
<dbReference type="GO" id="GO:0070006">
    <property type="term" value="F:metalloaminopeptidase activity"/>
    <property type="evidence" value="ECO:0007669"/>
    <property type="project" value="TreeGrafter"/>
</dbReference>
<dbReference type="Pfam" id="PF01433">
    <property type="entry name" value="Peptidase_M1"/>
    <property type="match status" value="1"/>
</dbReference>
<keyword evidence="12" id="KW-1185">Reference proteome</keyword>
<keyword evidence="4" id="KW-0378">Hydrolase</keyword>
<evidence type="ECO:0000256" key="7">
    <source>
        <dbReference type="PIRSR" id="PIRSR634016-1"/>
    </source>
</evidence>
<evidence type="ECO:0000313" key="12">
    <source>
        <dbReference type="Proteomes" id="UP000887574"/>
    </source>
</evidence>
<dbReference type="Gene3D" id="1.10.390.10">
    <property type="entry name" value="Neutral Protease Domain 2"/>
    <property type="match status" value="1"/>
</dbReference>
<feature type="domain" description="Peptidase M1 membrane alanine aminopeptidase" evidence="10">
    <location>
        <begin position="249"/>
        <end position="431"/>
    </location>
</feature>
<keyword evidence="3 8" id="KW-0479">Metal-binding</keyword>
<dbReference type="GO" id="GO:0042277">
    <property type="term" value="F:peptide binding"/>
    <property type="evidence" value="ECO:0007669"/>
    <property type="project" value="TreeGrafter"/>
</dbReference>
<feature type="site" description="Transition state stabilizer" evidence="9">
    <location>
        <position position="395"/>
    </location>
</feature>
<keyword evidence="6" id="KW-0482">Metalloprotease</keyword>
<keyword evidence="2" id="KW-0645">Protease</keyword>
<dbReference type="PANTHER" id="PTHR11533:SF299">
    <property type="entry name" value="AMINOPEPTIDASE"/>
    <property type="match status" value="1"/>
</dbReference>
<dbReference type="PRINTS" id="PR00756">
    <property type="entry name" value="ALADIPTASE"/>
</dbReference>
<dbReference type="InterPro" id="IPR042097">
    <property type="entry name" value="Aminopeptidase_N-like_N_sf"/>
</dbReference>
<evidence type="ECO:0000256" key="1">
    <source>
        <dbReference type="ARBA" id="ARBA00010136"/>
    </source>
</evidence>
<comment type="cofactor">
    <cofactor evidence="8">
        <name>Zn(2+)</name>
        <dbReference type="ChEBI" id="CHEBI:29105"/>
    </cofactor>
    <text evidence="8">Binds 1 zinc ion per subunit.</text>
</comment>
<dbReference type="PANTHER" id="PTHR11533">
    <property type="entry name" value="PROTEASE M1 ZINC METALLOPROTEASE"/>
    <property type="match status" value="1"/>
</dbReference>
<dbReference type="WBParaSite" id="jg23087">
    <property type="protein sequence ID" value="jg23087"/>
    <property type="gene ID" value="jg23087"/>
</dbReference>
<feature type="binding site" evidence="8">
    <location>
        <position position="316"/>
    </location>
    <ligand>
        <name>Zn(2+)</name>
        <dbReference type="ChEBI" id="CHEBI:29105"/>
        <note>catalytic</note>
    </ligand>
</feature>
<feature type="binding site" evidence="8">
    <location>
        <position position="335"/>
    </location>
    <ligand>
        <name>Zn(2+)</name>
        <dbReference type="ChEBI" id="CHEBI:29105"/>
        <note>catalytic</note>
    </ligand>
</feature>
<evidence type="ECO:0000256" key="3">
    <source>
        <dbReference type="ARBA" id="ARBA00022723"/>
    </source>
</evidence>
<evidence type="ECO:0000256" key="4">
    <source>
        <dbReference type="ARBA" id="ARBA00022801"/>
    </source>
</evidence>
<feature type="binding site" evidence="8">
    <location>
        <position position="312"/>
    </location>
    <ligand>
        <name>Zn(2+)</name>
        <dbReference type="ChEBI" id="CHEBI:29105"/>
        <note>catalytic</note>
    </ligand>
</feature>